<dbReference type="InterPro" id="IPR027417">
    <property type="entry name" value="P-loop_NTPase"/>
</dbReference>
<dbReference type="OrthoDB" id="8450256at2"/>
<dbReference type="Proteomes" id="UP000297540">
    <property type="component" value="Unassembled WGS sequence"/>
</dbReference>
<evidence type="ECO:0000313" key="2">
    <source>
        <dbReference type="Proteomes" id="UP000297540"/>
    </source>
</evidence>
<dbReference type="Gene3D" id="3.40.50.300">
    <property type="entry name" value="P-loop containing nucleotide triphosphate hydrolases"/>
    <property type="match status" value="1"/>
</dbReference>
<gene>
    <name evidence="1" type="ORF">E2R66_11120</name>
</gene>
<organism evidence="1 2">
    <name type="scientific">Mucilaginibacter psychrotolerans</name>
    <dbReference type="NCBI Taxonomy" id="1524096"/>
    <lineage>
        <taxon>Bacteria</taxon>
        <taxon>Pseudomonadati</taxon>
        <taxon>Bacteroidota</taxon>
        <taxon>Sphingobacteriia</taxon>
        <taxon>Sphingobacteriales</taxon>
        <taxon>Sphingobacteriaceae</taxon>
        <taxon>Mucilaginibacter</taxon>
    </lineage>
</organism>
<dbReference type="SUPFAM" id="SSF52540">
    <property type="entry name" value="P-loop containing nucleoside triphosphate hydrolases"/>
    <property type="match status" value="1"/>
</dbReference>
<sequence length="1402" mass="162253">MKAIVIDPLLSILPFKAVLDWTSFQTFCTDILFNRYGITDARDYLGQGSLQDGIDCYATGGPDGRLISAQCKLENYLSPKDLDDLVDLFMAGDFAGKSHEFILCTNFDLGRHRDHEQQLQAIRDKLAQIGVAFIVWDEKGLSTELRNHPAPHLVSRYFGLDIAAAFYGEVYQAWFRSVRRLDKPGYPLDPNYIPRKLVTYQDHRQSADHPAHLFLNKRHLELTTLIARNSRAGKRHFLVMSTAGYGKTIELEHAAAWFAQGNQYLFPVKSYLSDYEGQPVAELLNLHQPNWRDLQDDALLLILDGLDEIREEHWQTFINHLNQFTQARPKTSIVVSTRFNFYDLVMQPLRGFEILILQPFNQADIDEYLKRNIPQQANVFRAKIKASRFQEFVESPYYLARLVRFFHGSPEDFPATRAQLFEHILFERFDADNRKKGDRVRRAVYFKLAQQIAYAMTRLGRSSLSGVEMSELINDPAQLKLIQHFFLLNKHASAQDAWSFEHKNLQEYLCAKILESLPMADLRELVTYPYDRTKVQPRFVNMLSFLFLIADTKGPLFQGLLQWLTSEQEELLVRFEKDRILPAARLEVFKKILARYRQQNKALHASSSFSLEELMDFISLDSAMIAYLQSEMLTDAGGWYAYNGADVLGCCGKPYLYAGQLKTLFYELLVGDFDDHVKINALHALGRLEITDQLFFERIFALPLNLDLPDIRQPLIQLLNGKPFLEHYLEFLIGTLAFFEHQENHMNLLGSAQFLKQVLLLQVKRPASLRRLLVYALTDPDALSLEDRSDVRIDATEFKELLEKASAAFPDDAELVELVYQFYDRARAITIYAEWLSPVLEFFRQNGGLSTQFYRAYREDPAKREVMPLAEEATCDFLIAEYKQRRISQAQMVIYRNVLSHVNPPLFEYFYQALLGEFQQEFHIPDKDFNYQAHWDSYTQKNQAMLLDKALYLQEIAAIFTTLGLTMITKHDLHDYSDYKLRAFQQSIVLQLLRRESDAVPRDEHYFAGLIATEEEWTLYKIDAFYRLYDQKTPLVERYIHPELRAFAVNWLHEKVAELDFTHTVTDGPGGQIGFNRNVEFVCRLYLRVQPEMTADELLKMLPADFRGGLDNSQTSIASIIVARVDPDRLLNAVMEYLQMNLATYVQKTLFGICQQMHYTECLPMLYHFIRENQFLTGSARCNLTAQYLALGGDIDDFADMLAPPPYTIPDNDISWEWFLLDKFMKTQPDAVVSLMLDVLADTSRTFYHQMTAAHNLITMGRIEGLRFWSERTLQQLASPFQNIIDPIVPHILEMDPGAVLDILLLTMAPFVAPEARLERRRSRELISEFIADLLLMIVKAYPATYPRIIAEMNILIGAEQDAKALYWLKRYRDEITQAYHVVSHPEPTIAIIRQELAQLSE</sequence>
<comment type="caution">
    <text evidence="1">The sequence shown here is derived from an EMBL/GenBank/DDBJ whole genome shotgun (WGS) entry which is preliminary data.</text>
</comment>
<protein>
    <recommendedName>
        <fullName evidence="3">NACHT domain-containing protein</fullName>
    </recommendedName>
</protein>
<evidence type="ECO:0008006" key="3">
    <source>
        <dbReference type="Google" id="ProtNLM"/>
    </source>
</evidence>
<proteinExistence type="predicted"/>
<keyword evidence="2" id="KW-1185">Reference proteome</keyword>
<dbReference type="RefSeq" id="WP_133230666.1">
    <property type="nucleotide sequence ID" value="NZ_SOZE01000009.1"/>
</dbReference>
<name>A0A4Y8SG97_9SPHI</name>
<evidence type="ECO:0000313" key="1">
    <source>
        <dbReference type="EMBL" id="TFF37711.1"/>
    </source>
</evidence>
<accession>A0A4Y8SG97</accession>
<reference evidence="1 2" key="1">
    <citation type="journal article" date="2017" name="Int. J. Syst. Evol. Microbiol.">
        <title>Mucilaginibacterpsychrotolerans sp. nov., isolated from peatlands.</title>
        <authorList>
            <person name="Deng Y."/>
            <person name="Shen L."/>
            <person name="Xu B."/>
            <person name="Liu Y."/>
            <person name="Gu Z."/>
            <person name="Liu H."/>
            <person name="Zhou Y."/>
        </authorList>
    </citation>
    <scope>NUCLEOTIDE SEQUENCE [LARGE SCALE GENOMIC DNA]</scope>
    <source>
        <strain evidence="1 2">NH7-4</strain>
    </source>
</reference>
<dbReference type="EMBL" id="SOZE01000009">
    <property type="protein sequence ID" value="TFF37711.1"/>
    <property type="molecule type" value="Genomic_DNA"/>
</dbReference>